<evidence type="ECO:0000256" key="3">
    <source>
        <dbReference type="SAM" id="SignalP"/>
    </source>
</evidence>
<organism evidence="6 7">
    <name type="scientific">Rhizobium lemnae</name>
    <dbReference type="NCBI Taxonomy" id="1214924"/>
    <lineage>
        <taxon>Bacteria</taxon>
        <taxon>Pseudomonadati</taxon>
        <taxon>Pseudomonadota</taxon>
        <taxon>Alphaproteobacteria</taxon>
        <taxon>Hyphomicrobiales</taxon>
        <taxon>Rhizobiaceae</taxon>
        <taxon>Rhizobium/Agrobacterium group</taxon>
        <taxon>Rhizobium</taxon>
    </lineage>
</organism>
<name>A0ABV8EFI2_9HYPH</name>
<comment type="similarity">
    <text evidence="1">Belongs to the membrane fusion protein (MFP) (TC 8.A.1) family.</text>
</comment>
<feature type="chain" id="PRO_5047028080" evidence="3">
    <location>
        <begin position="23"/>
        <end position="401"/>
    </location>
</feature>
<dbReference type="SUPFAM" id="SSF111369">
    <property type="entry name" value="HlyD-like secretion proteins"/>
    <property type="match status" value="1"/>
</dbReference>
<accession>A0ABV8EFI2</accession>
<dbReference type="Gene3D" id="2.40.50.100">
    <property type="match status" value="1"/>
</dbReference>
<dbReference type="NCBIfam" id="TIGR01730">
    <property type="entry name" value="RND_mfp"/>
    <property type="match status" value="1"/>
</dbReference>
<dbReference type="Proteomes" id="UP001595697">
    <property type="component" value="Unassembled WGS sequence"/>
</dbReference>
<dbReference type="EMBL" id="JBHSBD010000097">
    <property type="protein sequence ID" value="MFC3970161.1"/>
    <property type="molecule type" value="Genomic_DNA"/>
</dbReference>
<evidence type="ECO:0000256" key="2">
    <source>
        <dbReference type="SAM" id="Coils"/>
    </source>
</evidence>
<dbReference type="PANTHER" id="PTHR30469">
    <property type="entry name" value="MULTIDRUG RESISTANCE PROTEIN MDTA"/>
    <property type="match status" value="1"/>
</dbReference>
<dbReference type="Gene3D" id="2.40.30.170">
    <property type="match status" value="1"/>
</dbReference>
<dbReference type="InterPro" id="IPR058637">
    <property type="entry name" value="YknX-like_C"/>
</dbReference>
<keyword evidence="7" id="KW-1185">Reference proteome</keyword>
<sequence length="401" mass="41712">MMNSRGITGALFFAALASTANVMPVAAQEQKPAQAAQSGQTNLPAIVVTKVTERDLKDSVVASGTIRPVEEVFVQPLVDGLSIRSLKVDVGDKVSAGQVVADLNSDTLLLQKSQLQANLVKAEAGLAQFRAQVIEAQANADDAVRQRDRTQNLSRNGTASTAQVEQTAASAAAALARLNAAKQAVSVGEADIKVVQAQIDDIDLKLERTDVKAPVAGIISKKDAKVGAIAAGSGTPLFTMIRDGDIELVADVPESDIARLKAGMKAKVTVAGTGKAIDAKIRLVSPVVDQASRLGAVHIVVNDQQAAKAGMYANAEIIINETRGLALPQSAVTTDRKGSFARLVEGNVVKQVKLEIGIQDAGFVQILSGLKAGDQVVAKAGAFVRDGDQIKPVLSSNFASN</sequence>
<evidence type="ECO:0000256" key="1">
    <source>
        <dbReference type="ARBA" id="ARBA00009477"/>
    </source>
</evidence>
<feature type="domain" description="CusB-like beta-barrel" evidence="4">
    <location>
        <begin position="248"/>
        <end position="316"/>
    </location>
</feature>
<dbReference type="PANTHER" id="PTHR30469:SF15">
    <property type="entry name" value="HLYD FAMILY OF SECRETION PROTEINS"/>
    <property type="match status" value="1"/>
</dbReference>
<comment type="caution">
    <text evidence="6">The sequence shown here is derived from an EMBL/GenBank/DDBJ whole genome shotgun (WGS) entry which is preliminary data.</text>
</comment>
<keyword evidence="2" id="KW-0175">Coiled coil</keyword>
<feature type="signal peptide" evidence="3">
    <location>
        <begin position="1"/>
        <end position="22"/>
    </location>
</feature>
<dbReference type="Gene3D" id="1.10.287.470">
    <property type="entry name" value="Helix hairpin bin"/>
    <property type="match status" value="1"/>
</dbReference>
<dbReference type="RefSeq" id="WP_377307335.1">
    <property type="nucleotide sequence ID" value="NZ_JALJQZ010000040.1"/>
</dbReference>
<evidence type="ECO:0000259" key="4">
    <source>
        <dbReference type="Pfam" id="PF25954"/>
    </source>
</evidence>
<keyword evidence="3" id="KW-0732">Signal</keyword>
<dbReference type="Pfam" id="PF25989">
    <property type="entry name" value="YknX_C"/>
    <property type="match status" value="1"/>
</dbReference>
<feature type="coiled-coil region" evidence="2">
    <location>
        <begin position="112"/>
        <end position="146"/>
    </location>
</feature>
<evidence type="ECO:0000313" key="6">
    <source>
        <dbReference type="EMBL" id="MFC3970161.1"/>
    </source>
</evidence>
<dbReference type="Gene3D" id="2.40.420.20">
    <property type="match status" value="1"/>
</dbReference>
<evidence type="ECO:0000259" key="5">
    <source>
        <dbReference type="Pfam" id="PF25989"/>
    </source>
</evidence>
<proteinExistence type="inferred from homology"/>
<dbReference type="InterPro" id="IPR006143">
    <property type="entry name" value="RND_pump_MFP"/>
</dbReference>
<protein>
    <submittedName>
        <fullName evidence="6">Efflux RND transporter periplasmic adaptor subunit</fullName>
    </submittedName>
</protein>
<reference evidence="7" key="1">
    <citation type="journal article" date="2019" name="Int. J. Syst. Evol. Microbiol.">
        <title>The Global Catalogue of Microorganisms (GCM) 10K type strain sequencing project: providing services to taxonomists for standard genome sequencing and annotation.</title>
        <authorList>
            <consortium name="The Broad Institute Genomics Platform"/>
            <consortium name="The Broad Institute Genome Sequencing Center for Infectious Disease"/>
            <person name="Wu L."/>
            <person name="Ma J."/>
        </authorList>
    </citation>
    <scope>NUCLEOTIDE SEQUENCE [LARGE SCALE GENOMIC DNA]</scope>
    <source>
        <strain evidence="7">TBRC 5781</strain>
    </source>
</reference>
<evidence type="ECO:0000313" key="7">
    <source>
        <dbReference type="Proteomes" id="UP001595697"/>
    </source>
</evidence>
<gene>
    <name evidence="6" type="ORF">ACFOVS_18905</name>
</gene>
<dbReference type="Pfam" id="PF25954">
    <property type="entry name" value="Beta-barrel_RND_2"/>
    <property type="match status" value="1"/>
</dbReference>
<dbReference type="InterPro" id="IPR058792">
    <property type="entry name" value="Beta-barrel_RND_2"/>
</dbReference>
<feature type="domain" description="YknX-like C-terminal permuted SH3-like" evidence="5">
    <location>
        <begin position="324"/>
        <end position="391"/>
    </location>
</feature>